<dbReference type="EMBL" id="CP029187">
    <property type="protein sequence ID" value="AWI26771.1"/>
    <property type="molecule type" value="Genomic_DNA"/>
</dbReference>
<sequence length="157" mass="18512">MTFKQTDVQKFDSSGNFILAEEYVLSYLYSDGWTERLLSIGIFIDIYYASKIDLNYYLKSERCESVIESEIPQKIKDLIIKLRAQDIVLKQNYADTFMEDSKREHFVINQNGKSHNCSIGILTKKIVAENESEKLLFLLQKELEKWREEIYCICNIK</sequence>
<gene>
    <name evidence="1" type="ORF">HYN49_13185</name>
</gene>
<accession>A0A2S1SK74</accession>
<evidence type="ECO:0000313" key="2">
    <source>
        <dbReference type="Proteomes" id="UP000244937"/>
    </source>
</evidence>
<keyword evidence="2" id="KW-1185">Reference proteome</keyword>
<reference evidence="1 2" key="1">
    <citation type="submission" date="2018-05" db="EMBL/GenBank/DDBJ databases">
        <title>Genome sequencing of Flavobacterium sp. HYN0049.</title>
        <authorList>
            <person name="Yi H."/>
            <person name="Baek C."/>
        </authorList>
    </citation>
    <scope>NUCLEOTIDE SEQUENCE [LARGE SCALE GENOMIC DNA]</scope>
    <source>
        <strain evidence="1 2">HYN0049</strain>
    </source>
</reference>
<dbReference type="Proteomes" id="UP000244937">
    <property type="component" value="Chromosome"/>
</dbReference>
<dbReference type="RefSeq" id="WP_108904548.1">
    <property type="nucleotide sequence ID" value="NZ_CP029187.1"/>
</dbReference>
<name>A0A2S1SK74_9FLAO</name>
<organism evidence="1 2">
    <name type="scientific">Flavobacterium pallidum</name>
    <dbReference type="NCBI Taxonomy" id="2172098"/>
    <lineage>
        <taxon>Bacteria</taxon>
        <taxon>Pseudomonadati</taxon>
        <taxon>Bacteroidota</taxon>
        <taxon>Flavobacteriia</taxon>
        <taxon>Flavobacteriales</taxon>
        <taxon>Flavobacteriaceae</taxon>
        <taxon>Flavobacterium</taxon>
    </lineage>
</organism>
<dbReference type="KEGG" id="fpal:HYN49_13185"/>
<proteinExistence type="predicted"/>
<dbReference type="OrthoDB" id="1340391at2"/>
<dbReference type="AlphaFoldDB" id="A0A2S1SK74"/>
<protein>
    <submittedName>
        <fullName evidence="1">Uncharacterized protein</fullName>
    </submittedName>
</protein>
<evidence type="ECO:0000313" key="1">
    <source>
        <dbReference type="EMBL" id="AWI26771.1"/>
    </source>
</evidence>